<dbReference type="Proteomes" id="UP000184604">
    <property type="component" value="Chromosome"/>
</dbReference>
<evidence type="ECO:0000313" key="1">
    <source>
        <dbReference type="EMBL" id="APM40488.1"/>
    </source>
</evidence>
<evidence type="ECO:0000313" key="2">
    <source>
        <dbReference type="Proteomes" id="UP000184604"/>
    </source>
</evidence>
<gene>
    <name evidence="1" type="ORF">BS101_18010</name>
</gene>
<accession>A0A1L5FBU8</accession>
<organism evidence="1 2">
    <name type="scientific">Clostridium kluyveri</name>
    <dbReference type="NCBI Taxonomy" id="1534"/>
    <lineage>
        <taxon>Bacteria</taxon>
        <taxon>Bacillati</taxon>
        <taxon>Bacillota</taxon>
        <taxon>Clostridia</taxon>
        <taxon>Eubacteriales</taxon>
        <taxon>Clostridiaceae</taxon>
        <taxon>Clostridium</taxon>
    </lineage>
</organism>
<dbReference type="RefSeq" id="WP_073540080.1">
    <property type="nucleotide sequence ID" value="NZ_CP018335.1"/>
</dbReference>
<sequence>MDADKINTELDQQIENLAYLKSLADEYLDNEDIKPIEYLNIVAELYKLKFDLLKIKWKV</sequence>
<reference evidence="1 2" key="1">
    <citation type="submission" date="2016-12" db="EMBL/GenBank/DDBJ databases">
        <title>Complete genome sequence of Clostridium kluyveri JZZ isolated from the pit mud of a Chinese flavor liquor-making factory.</title>
        <authorList>
            <person name="Wang Y."/>
        </authorList>
    </citation>
    <scope>NUCLEOTIDE SEQUENCE [LARGE SCALE GENOMIC DNA]</scope>
    <source>
        <strain evidence="1 2">JZZ</strain>
    </source>
</reference>
<protein>
    <submittedName>
        <fullName evidence="1">Uncharacterized protein</fullName>
    </submittedName>
</protein>
<dbReference type="EMBL" id="CP018335">
    <property type="protein sequence ID" value="APM40488.1"/>
    <property type="molecule type" value="Genomic_DNA"/>
</dbReference>
<dbReference type="AlphaFoldDB" id="A0A1L5FBU8"/>
<proteinExistence type="predicted"/>
<name>A0A1L5FBU8_CLOKL</name>